<dbReference type="STRING" id="1324314.BVG16_24825"/>
<comment type="caution">
    <text evidence="2">The sequence shown here is derived from an EMBL/GenBank/DDBJ whole genome shotgun (WGS) entry which is preliminary data.</text>
</comment>
<keyword evidence="3" id="KW-1185">Reference proteome</keyword>
<name>A0A1T2X3B0_9BACL</name>
<evidence type="ECO:0000313" key="2">
    <source>
        <dbReference type="EMBL" id="OPA74349.1"/>
    </source>
</evidence>
<keyword evidence="1" id="KW-1133">Transmembrane helix</keyword>
<evidence type="ECO:0000256" key="1">
    <source>
        <dbReference type="SAM" id="Phobius"/>
    </source>
</evidence>
<dbReference type="RefSeq" id="WP_078501897.1">
    <property type="nucleotide sequence ID" value="NZ_MSZX01000011.1"/>
</dbReference>
<keyword evidence="1" id="KW-0472">Membrane</keyword>
<protein>
    <recommendedName>
        <fullName evidence="4">TM2 domain-containing protein</fullName>
    </recommendedName>
</protein>
<dbReference type="AlphaFoldDB" id="A0A1T2X3B0"/>
<feature type="transmembrane region" description="Helical" evidence="1">
    <location>
        <begin position="99"/>
        <end position="119"/>
    </location>
</feature>
<keyword evidence="1" id="KW-0812">Transmembrane</keyword>
<dbReference type="Proteomes" id="UP000190188">
    <property type="component" value="Unassembled WGS sequence"/>
</dbReference>
<dbReference type="EMBL" id="MSZX01000011">
    <property type="protein sequence ID" value="OPA74349.1"/>
    <property type="molecule type" value="Genomic_DNA"/>
</dbReference>
<sequence>MNESTQQKQSAYDPFLDERMHHLKQPTQPNGYSNQDFYHPYGGKMPRKGKFVAGLLAFFFPGLGHFYLGLMQRGFTVMLCFALNIVAIVYSVSLPGGGSVPLVVLLSLLVPAIYFYNLFDALQCTDRVNAERIYGIVPEGMTPLISNGGFAFKGSSLGLILVVCGVCVLMFSVNPAWLQFIFSSGGPYFGAVLLIVAGLFLLLKTRNK</sequence>
<feature type="transmembrane region" description="Helical" evidence="1">
    <location>
        <begin position="177"/>
        <end position="203"/>
    </location>
</feature>
<feature type="transmembrane region" description="Helical" evidence="1">
    <location>
        <begin position="150"/>
        <end position="171"/>
    </location>
</feature>
<accession>A0A1T2X3B0</accession>
<evidence type="ECO:0000313" key="3">
    <source>
        <dbReference type="Proteomes" id="UP000190188"/>
    </source>
</evidence>
<reference evidence="2 3" key="1">
    <citation type="submission" date="2017-01" db="EMBL/GenBank/DDBJ databases">
        <title>Genome analysis of Paenibacillus selenitrireducens ES3-24.</title>
        <authorList>
            <person name="Xu D."/>
            <person name="Yao R."/>
            <person name="Zheng S."/>
        </authorList>
    </citation>
    <scope>NUCLEOTIDE SEQUENCE [LARGE SCALE GENOMIC DNA]</scope>
    <source>
        <strain evidence="2 3">ES3-24</strain>
    </source>
</reference>
<proteinExistence type="predicted"/>
<gene>
    <name evidence="2" type="ORF">BVG16_24825</name>
</gene>
<organism evidence="2 3">
    <name type="scientific">Paenibacillus selenitireducens</name>
    <dbReference type="NCBI Taxonomy" id="1324314"/>
    <lineage>
        <taxon>Bacteria</taxon>
        <taxon>Bacillati</taxon>
        <taxon>Bacillota</taxon>
        <taxon>Bacilli</taxon>
        <taxon>Bacillales</taxon>
        <taxon>Paenibacillaceae</taxon>
        <taxon>Paenibacillus</taxon>
    </lineage>
</organism>
<evidence type="ECO:0008006" key="4">
    <source>
        <dbReference type="Google" id="ProtNLM"/>
    </source>
</evidence>
<feature type="transmembrane region" description="Helical" evidence="1">
    <location>
        <begin position="75"/>
        <end position="93"/>
    </location>
</feature>
<dbReference type="OrthoDB" id="82335at2"/>
<feature type="transmembrane region" description="Helical" evidence="1">
    <location>
        <begin position="51"/>
        <end position="68"/>
    </location>
</feature>